<evidence type="ECO:0000256" key="1">
    <source>
        <dbReference type="ARBA" id="ARBA00002324"/>
    </source>
</evidence>
<dbReference type="AlphaFoldDB" id="A0A5K7YR13"/>
<dbReference type="Gene3D" id="3.40.50.620">
    <property type="entry name" value="HUPs"/>
    <property type="match status" value="1"/>
</dbReference>
<evidence type="ECO:0000256" key="9">
    <source>
        <dbReference type="ARBA" id="ARBA00023027"/>
    </source>
</evidence>
<keyword evidence="8 11" id="KW-0067">ATP-binding</keyword>
<keyword evidence="5 11" id="KW-0808">Transferase</keyword>
<keyword evidence="6 11" id="KW-0548">Nucleotidyltransferase</keyword>
<evidence type="ECO:0000256" key="8">
    <source>
        <dbReference type="ARBA" id="ARBA00022840"/>
    </source>
</evidence>
<evidence type="ECO:0000256" key="3">
    <source>
        <dbReference type="ARBA" id="ARBA00009014"/>
    </source>
</evidence>
<keyword evidence="4 11" id="KW-0662">Pyridine nucleotide biosynthesis</keyword>
<dbReference type="NCBIfam" id="TIGR00482">
    <property type="entry name" value="nicotinate (nicotinamide) nucleotide adenylyltransferase"/>
    <property type="match status" value="1"/>
</dbReference>
<dbReference type="GO" id="GO:0004515">
    <property type="term" value="F:nicotinate-nucleotide adenylyltransferase activity"/>
    <property type="evidence" value="ECO:0007669"/>
    <property type="project" value="UniProtKB-UniRule"/>
</dbReference>
<dbReference type="EMBL" id="AP021874">
    <property type="protein sequence ID" value="BBO70733.1"/>
    <property type="molecule type" value="Genomic_DNA"/>
</dbReference>
<feature type="domain" description="Cytidyltransferase-like" evidence="12">
    <location>
        <begin position="5"/>
        <end position="195"/>
    </location>
</feature>
<evidence type="ECO:0000256" key="10">
    <source>
        <dbReference type="ARBA" id="ARBA00048721"/>
    </source>
</evidence>
<dbReference type="UniPathway" id="UPA00253">
    <property type="reaction ID" value="UER00332"/>
</dbReference>
<dbReference type="CDD" id="cd02165">
    <property type="entry name" value="NMNAT"/>
    <property type="match status" value="1"/>
</dbReference>
<dbReference type="GO" id="GO:0009435">
    <property type="term" value="P:NAD+ biosynthetic process"/>
    <property type="evidence" value="ECO:0007669"/>
    <property type="project" value="UniProtKB-UniRule"/>
</dbReference>
<comment type="pathway">
    <text evidence="2 11">Cofactor biosynthesis; NAD(+) biosynthesis; deamido-NAD(+) from nicotinate D-ribonucleotide: step 1/1.</text>
</comment>
<dbReference type="InterPro" id="IPR004821">
    <property type="entry name" value="Cyt_trans-like"/>
</dbReference>
<dbReference type="NCBIfam" id="TIGR00125">
    <property type="entry name" value="cyt_tran_rel"/>
    <property type="match status" value="1"/>
</dbReference>
<evidence type="ECO:0000256" key="11">
    <source>
        <dbReference type="HAMAP-Rule" id="MF_00244"/>
    </source>
</evidence>
<accession>A0A5K7YR13</accession>
<dbReference type="Pfam" id="PF01467">
    <property type="entry name" value="CTP_transf_like"/>
    <property type="match status" value="1"/>
</dbReference>
<keyword evidence="7 11" id="KW-0547">Nucleotide-binding</keyword>
<reference evidence="13 14" key="1">
    <citation type="submission" date="2019-11" db="EMBL/GenBank/DDBJ databases">
        <title>Comparative genomics of hydrocarbon-degrading Desulfosarcina strains.</title>
        <authorList>
            <person name="Watanabe M."/>
            <person name="Kojima H."/>
            <person name="Fukui M."/>
        </authorList>
    </citation>
    <scope>NUCLEOTIDE SEQUENCE [LARGE SCALE GENOMIC DNA]</scope>
    <source>
        <strain evidence="13 14">PL12</strain>
    </source>
</reference>
<keyword evidence="9 11" id="KW-0520">NAD</keyword>
<name>A0A5K7YR13_9BACT</name>
<dbReference type="Proteomes" id="UP000427906">
    <property type="component" value="Chromosome"/>
</dbReference>
<evidence type="ECO:0000256" key="4">
    <source>
        <dbReference type="ARBA" id="ARBA00022642"/>
    </source>
</evidence>
<dbReference type="KEGG" id="dalk:DSCA_46630"/>
<keyword evidence="14" id="KW-1185">Reference proteome</keyword>
<dbReference type="NCBIfam" id="NF000840">
    <property type="entry name" value="PRK00071.1-3"/>
    <property type="match status" value="1"/>
</dbReference>
<comment type="similarity">
    <text evidence="3 11">Belongs to the NadD family.</text>
</comment>
<evidence type="ECO:0000256" key="5">
    <source>
        <dbReference type="ARBA" id="ARBA00022679"/>
    </source>
</evidence>
<dbReference type="OrthoDB" id="5295945at2"/>
<evidence type="ECO:0000313" key="13">
    <source>
        <dbReference type="EMBL" id="BBO70733.1"/>
    </source>
</evidence>
<evidence type="ECO:0000313" key="14">
    <source>
        <dbReference type="Proteomes" id="UP000427906"/>
    </source>
</evidence>
<gene>
    <name evidence="11 13" type="primary">nadD</name>
    <name evidence="13" type="ORF">DSCA_46630</name>
</gene>
<comment type="catalytic activity">
    <reaction evidence="10 11">
        <text>nicotinate beta-D-ribonucleotide + ATP + H(+) = deamido-NAD(+) + diphosphate</text>
        <dbReference type="Rhea" id="RHEA:22860"/>
        <dbReference type="ChEBI" id="CHEBI:15378"/>
        <dbReference type="ChEBI" id="CHEBI:30616"/>
        <dbReference type="ChEBI" id="CHEBI:33019"/>
        <dbReference type="ChEBI" id="CHEBI:57502"/>
        <dbReference type="ChEBI" id="CHEBI:58437"/>
        <dbReference type="EC" id="2.7.7.18"/>
    </reaction>
</comment>
<dbReference type="PANTHER" id="PTHR39321">
    <property type="entry name" value="NICOTINATE-NUCLEOTIDE ADENYLYLTRANSFERASE-RELATED"/>
    <property type="match status" value="1"/>
</dbReference>
<dbReference type="InterPro" id="IPR014729">
    <property type="entry name" value="Rossmann-like_a/b/a_fold"/>
</dbReference>
<dbReference type="PANTHER" id="PTHR39321:SF3">
    <property type="entry name" value="PHOSPHOPANTETHEINE ADENYLYLTRANSFERASE"/>
    <property type="match status" value="1"/>
</dbReference>
<dbReference type="EC" id="2.7.7.18" evidence="11"/>
<proteinExistence type="inferred from homology"/>
<evidence type="ECO:0000256" key="7">
    <source>
        <dbReference type="ARBA" id="ARBA00022741"/>
    </source>
</evidence>
<dbReference type="InterPro" id="IPR005248">
    <property type="entry name" value="NadD/NMNAT"/>
</dbReference>
<protein>
    <recommendedName>
        <fullName evidence="11">Probable nicotinate-nucleotide adenylyltransferase</fullName>
        <ecNumber evidence="11">2.7.7.18</ecNumber>
    </recommendedName>
    <alternativeName>
        <fullName evidence="11">Deamido-NAD(+) diphosphorylase</fullName>
    </alternativeName>
    <alternativeName>
        <fullName evidence="11">Deamido-NAD(+) pyrophosphorylase</fullName>
    </alternativeName>
    <alternativeName>
        <fullName evidence="11">Nicotinate mononucleotide adenylyltransferase</fullName>
        <shortName evidence="11">NaMN adenylyltransferase</shortName>
    </alternativeName>
</protein>
<evidence type="ECO:0000256" key="6">
    <source>
        <dbReference type="ARBA" id="ARBA00022695"/>
    </source>
</evidence>
<dbReference type="SUPFAM" id="SSF52374">
    <property type="entry name" value="Nucleotidylyl transferase"/>
    <property type="match status" value="1"/>
</dbReference>
<dbReference type="HAMAP" id="MF_00244">
    <property type="entry name" value="NaMN_adenylyltr"/>
    <property type="match status" value="1"/>
</dbReference>
<dbReference type="GO" id="GO:0005524">
    <property type="term" value="F:ATP binding"/>
    <property type="evidence" value="ECO:0007669"/>
    <property type="project" value="UniProtKB-KW"/>
</dbReference>
<sequence length="221" mass="24858">MRAGLFGGTFNPIHRGHLMAAERVLDHFSLDRLYIIPCRVPPHKFPAYLAPAGERMRMIQLALPADPRYQLSDVEIQRSGPSYTIDTVVHFRTRIIPGAELFLITGMDAFLEIHTWKNQRRLLELIQPVVVSRPGSGPTPARDDAGRLDGYIRSRLSGVYHYCELGTCWREAGGSCIHLLPTAPVDISSSRVRQRIRAGKTIGDLVPDTVNAYIERKGLYR</sequence>
<evidence type="ECO:0000256" key="2">
    <source>
        <dbReference type="ARBA" id="ARBA00005019"/>
    </source>
</evidence>
<comment type="function">
    <text evidence="1 11">Catalyzes the reversible adenylation of nicotinate mononucleotide (NaMN) to nicotinic acid adenine dinucleotide (NaAD).</text>
</comment>
<dbReference type="RefSeq" id="WP_155318662.1">
    <property type="nucleotide sequence ID" value="NZ_AP021874.1"/>
</dbReference>
<organism evidence="13 14">
    <name type="scientific">Desulfosarcina alkanivorans</name>
    <dbReference type="NCBI Taxonomy" id="571177"/>
    <lineage>
        <taxon>Bacteria</taxon>
        <taxon>Pseudomonadati</taxon>
        <taxon>Thermodesulfobacteriota</taxon>
        <taxon>Desulfobacteria</taxon>
        <taxon>Desulfobacterales</taxon>
        <taxon>Desulfosarcinaceae</taxon>
        <taxon>Desulfosarcina</taxon>
    </lineage>
</organism>
<evidence type="ECO:0000259" key="12">
    <source>
        <dbReference type="Pfam" id="PF01467"/>
    </source>
</evidence>